<reference evidence="1" key="1">
    <citation type="submission" date="2021-01" db="EMBL/GenBank/DDBJ databases">
        <authorList>
            <person name="Corre E."/>
            <person name="Pelletier E."/>
            <person name="Niang G."/>
            <person name="Scheremetjew M."/>
            <person name="Finn R."/>
            <person name="Kale V."/>
            <person name="Holt S."/>
            <person name="Cochrane G."/>
            <person name="Meng A."/>
            <person name="Brown T."/>
            <person name="Cohen L."/>
        </authorList>
    </citation>
    <scope>NUCLEOTIDE SEQUENCE</scope>
    <source>
        <strain evidence="1">CCMP3107</strain>
    </source>
</reference>
<dbReference type="AlphaFoldDB" id="A0A7S3YN26"/>
<gene>
    <name evidence="1" type="ORF">HAKA00212_LOCUS27325</name>
</gene>
<proteinExistence type="predicted"/>
<protein>
    <submittedName>
        <fullName evidence="1">Uncharacterized protein</fullName>
    </submittedName>
</protein>
<name>A0A7S3YN26_HETAK</name>
<sequence length="386" mass="43071">MKSNISDDILFDCSSGVLDLLQSGPPAKRSRLSKEALSKHAQTSDEKMQVAAVYVRSQLDLTRKGVVMTNGMKKKLSAHFPALRPGYLEKLFEHLTEVEARAMMDHVQMFEDSLSVSTPAFDPLDFIKGLLSTIGVRMHKALARTDFQTRREGKGFTLGCPSKFAMGPLLSLALIAGFEVTKQNGSTTLCSGNAKNLQLMGVSAECNEALLDPYYCAEFMDLGDVKYLPYYNSHRVRGTEADYPLVVNPNAWDVDHLVEDDRVERELGSEQRLRIVRHSGDSPEKTKQRIVNALIRKRIENSEPELVAKIQKRANFGFKSLSSVNPEKPIELTIKSDDESGGMCSLLVHFSAVLHTFTGQCGRDGRLKFDVRTFPKEKRNRSRAGP</sequence>
<dbReference type="EMBL" id="HBIU01063617">
    <property type="protein sequence ID" value="CAE0656724.1"/>
    <property type="molecule type" value="Transcribed_RNA"/>
</dbReference>
<accession>A0A7S3YN26</accession>
<evidence type="ECO:0000313" key="1">
    <source>
        <dbReference type="EMBL" id="CAE0656724.1"/>
    </source>
</evidence>
<organism evidence="1">
    <name type="scientific">Heterosigma akashiwo</name>
    <name type="common">Chromophytic alga</name>
    <name type="synonym">Heterosigma carterae</name>
    <dbReference type="NCBI Taxonomy" id="2829"/>
    <lineage>
        <taxon>Eukaryota</taxon>
        <taxon>Sar</taxon>
        <taxon>Stramenopiles</taxon>
        <taxon>Ochrophyta</taxon>
        <taxon>Raphidophyceae</taxon>
        <taxon>Chattonellales</taxon>
        <taxon>Chattonellaceae</taxon>
        <taxon>Heterosigma</taxon>
    </lineage>
</organism>